<accession>A0A1F5P2G8</accession>
<dbReference type="EMBL" id="MFEN01000028">
    <property type="protein sequence ID" value="OGE84076.1"/>
    <property type="molecule type" value="Genomic_DNA"/>
</dbReference>
<comment type="function">
    <text evidence="9">Protein L1 is also a translational repressor protein, it controls the translation of the L11 operon by binding to its mRNA.</text>
</comment>
<dbReference type="NCBIfam" id="TIGR01169">
    <property type="entry name" value="rplA_bact"/>
    <property type="match status" value="1"/>
</dbReference>
<keyword evidence="3 9" id="KW-0699">rRNA-binding</keyword>
<keyword evidence="9" id="KW-0820">tRNA-binding</keyword>
<protein>
    <recommendedName>
        <fullName evidence="8 9">Large ribosomal subunit protein uL1</fullName>
    </recommendedName>
</protein>
<dbReference type="CDD" id="cd00403">
    <property type="entry name" value="Ribosomal_L1"/>
    <property type="match status" value="1"/>
</dbReference>
<comment type="similarity">
    <text evidence="1 9">Belongs to the universal ribosomal protein uL1 family.</text>
</comment>
<evidence type="ECO:0000256" key="1">
    <source>
        <dbReference type="ARBA" id="ARBA00010531"/>
    </source>
</evidence>
<dbReference type="GO" id="GO:0019843">
    <property type="term" value="F:rRNA binding"/>
    <property type="evidence" value="ECO:0007669"/>
    <property type="project" value="UniProtKB-UniRule"/>
</dbReference>
<dbReference type="InterPro" id="IPR005878">
    <property type="entry name" value="Ribosom_uL1_bac-type"/>
</dbReference>
<reference evidence="10 11" key="1">
    <citation type="journal article" date="2016" name="Nat. Commun.">
        <title>Thousands of microbial genomes shed light on interconnected biogeochemical processes in an aquifer system.</title>
        <authorList>
            <person name="Anantharaman K."/>
            <person name="Brown C.T."/>
            <person name="Hug L.A."/>
            <person name="Sharon I."/>
            <person name="Castelle C.J."/>
            <person name="Probst A.J."/>
            <person name="Thomas B.C."/>
            <person name="Singh A."/>
            <person name="Wilkins M.J."/>
            <person name="Karaoz U."/>
            <person name="Brodie E.L."/>
            <person name="Williams K.H."/>
            <person name="Hubbard S.S."/>
            <person name="Banfield J.F."/>
        </authorList>
    </citation>
    <scope>NUCLEOTIDE SEQUENCE [LARGE SCALE GENOMIC DNA]</scope>
</reference>
<dbReference type="HAMAP" id="MF_01318_B">
    <property type="entry name" value="Ribosomal_uL1_B"/>
    <property type="match status" value="1"/>
</dbReference>
<dbReference type="GO" id="GO:0000049">
    <property type="term" value="F:tRNA binding"/>
    <property type="evidence" value="ECO:0007669"/>
    <property type="project" value="UniProtKB-KW"/>
</dbReference>
<proteinExistence type="inferred from homology"/>
<comment type="caution">
    <text evidence="10">The sequence shown here is derived from an EMBL/GenBank/DDBJ whole genome shotgun (WGS) entry which is preliminary data.</text>
</comment>
<name>A0A1F5P2G8_9BACT</name>
<dbReference type="GO" id="GO:0006417">
    <property type="term" value="P:regulation of translation"/>
    <property type="evidence" value="ECO:0007669"/>
    <property type="project" value="UniProtKB-KW"/>
</dbReference>
<dbReference type="PANTHER" id="PTHR36427">
    <property type="entry name" value="54S RIBOSOMAL PROTEIN L1, MITOCHONDRIAL"/>
    <property type="match status" value="1"/>
</dbReference>
<dbReference type="GO" id="GO:0006412">
    <property type="term" value="P:translation"/>
    <property type="evidence" value="ECO:0007669"/>
    <property type="project" value="UniProtKB-UniRule"/>
</dbReference>
<keyword evidence="4 9" id="KW-0810">Translation regulation</keyword>
<dbReference type="Gene3D" id="3.40.50.790">
    <property type="match status" value="1"/>
</dbReference>
<dbReference type="PIRSF" id="PIRSF002155">
    <property type="entry name" value="Ribosomal_L1"/>
    <property type="match status" value="1"/>
</dbReference>
<keyword evidence="7 9" id="KW-0687">Ribonucleoprotein</keyword>
<dbReference type="Pfam" id="PF00687">
    <property type="entry name" value="Ribosomal_L1"/>
    <property type="match status" value="1"/>
</dbReference>
<dbReference type="GO" id="GO:0015934">
    <property type="term" value="C:large ribosomal subunit"/>
    <property type="evidence" value="ECO:0007669"/>
    <property type="project" value="InterPro"/>
</dbReference>
<dbReference type="AlphaFoldDB" id="A0A1F5P2G8"/>
<keyword evidence="5 9" id="KW-0694">RNA-binding</keyword>
<evidence type="ECO:0000256" key="2">
    <source>
        <dbReference type="ARBA" id="ARBA00022491"/>
    </source>
</evidence>
<dbReference type="InterPro" id="IPR028364">
    <property type="entry name" value="Ribosomal_uL1/biogenesis"/>
</dbReference>
<evidence type="ECO:0000313" key="11">
    <source>
        <dbReference type="Proteomes" id="UP000176339"/>
    </source>
</evidence>
<sequence length="225" mass="24501">MSKRFQETLKLVDLDKTYSIEEALKLAKQTSTVKFDASVEVHIRLGIDTKQTDQKVRTQVSLPHGIGKTMRVAAFVSSAKEQEAKDAGADVVGGEDLVKQIKQTEKTDFDIAVADTGMMKTLATIAKILGQRGLMPSPKTGSVGEDVAKMVKDLKSGSKIDVKTDDSGNIHQVIGKVSFDDQKLLENFQALKEAIHRAKPSSVKKEFITNITLTTSMGPGIKVQQ</sequence>
<evidence type="ECO:0000256" key="7">
    <source>
        <dbReference type="ARBA" id="ARBA00023274"/>
    </source>
</evidence>
<evidence type="ECO:0000256" key="4">
    <source>
        <dbReference type="ARBA" id="ARBA00022845"/>
    </source>
</evidence>
<keyword evidence="6 9" id="KW-0689">Ribosomal protein</keyword>
<dbReference type="Proteomes" id="UP000176339">
    <property type="component" value="Unassembled WGS sequence"/>
</dbReference>
<dbReference type="Gene3D" id="3.30.190.20">
    <property type="match status" value="1"/>
</dbReference>
<dbReference type="PANTHER" id="PTHR36427:SF3">
    <property type="entry name" value="LARGE RIBOSOMAL SUBUNIT PROTEIN UL1M"/>
    <property type="match status" value="1"/>
</dbReference>
<evidence type="ECO:0000256" key="3">
    <source>
        <dbReference type="ARBA" id="ARBA00022730"/>
    </source>
</evidence>
<dbReference type="FunFam" id="3.40.50.790:FF:000001">
    <property type="entry name" value="50S ribosomal protein L1"/>
    <property type="match status" value="1"/>
</dbReference>
<dbReference type="GO" id="GO:0003735">
    <property type="term" value="F:structural constituent of ribosome"/>
    <property type="evidence" value="ECO:0007669"/>
    <property type="project" value="InterPro"/>
</dbReference>
<dbReference type="SUPFAM" id="SSF56808">
    <property type="entry name" value="Ribosomal protein L1"/>
    <property type="match status" value="1"/>
</dbReference>
<gene>
    <name evidence="9" type="primary">rplA</name>
    <name evidence="10" type="ORF">A2846_03155</name>
</gene>
<comment type="function">
    <text evidence="9">Binds directly to 23S rRNA. The L1 stalk is quite mobile in the ribosome, and is involved in E site tRNA release.</text>
</comment>
<dbReference type="InterPro" id="IPR016095">
    <property type="entry name" value="Ribosomal_uL1_3-a/b-sand"/>
</dbReference>
<dbReference type="InterPro" id="IPR002143">
    <property type="entry name" value="Ribosomal_uL1"/>
</dbReference>
<evidence type="ECO:0000256" key="5">
    <source>
        <dbReference type="ARBA" id="ARBA00022884"/>
    </source>
</evidence>
<comment type="subunit">
    <text evidence="9">Part of the 50S ribosomal subunit.</text>
</comment>
<dbReference type="InterPro" id="IPR023674">
    <property type="entry name" value="Ribosomal_uL1-like"/>
</dbReference>
<keyword evidence="2 9" id="KW-0678">Repressor</keyword>
<evidence type="ECO:0000256" key="6">
    <source>
        <dbReference type="ARBA" id="ARBA00022980"/>
    </source>
</evidence>
<evidence type="ECO:0000256" key="8">
    <source>
        <dbReference type="ARBA" id="ARBA00035241"/>
    </source>
</evidence>
<evidence type="ECO:0000313" key="10">
    <source>
        <dbReference type="EMBL" id="OGE84076.1"/>
    </source>
</evidence>
<organism evidence="10 11">
    <name type="scientific">Candidatus Doudnabacteria bacterium RIFCSPHIGHO2_01_FULL_49_9</name>
    <dbReference type="NCBI Taxonomy" id="1817827"/>
    <lineage>
        <taxon>Bacteria</taxon>
        <taxon>Candidatus Doudnaibacteriota</taxon>
    </lineage>
</organism>
<evidence type="ECO:0000256" key="9">
    <source>
        <dbReference type="HAMAP-Rule" id="MF_01318"/>
    </source>
</evidence>